<dbReference type="SUPFAM" id="SSF52788">
    <property type="entry name" value="Phosphotyrosine protein phosphatases I"/>
    <property type="match status" value="1"/>
</dbReference>
<dbReference type="InterPro" id="IPR017867">
    <property type="entry name" value="Tyr_phospatase_low_mol_wt"/>
</dbReference>
<dbReference type="Pfam" id="PF01451">
    <property type="entry name" value="LMWPc"/>
    <property type="match status" value="1"/>
</dbReference>
<comment type="similarity">
    <text evidence="1">Belongs to the low molecular weight phosphotyrosine protein phosphatase family.</text>
</comment>
<organism evidence="7">
    <name type="scientific">Sediminibacterium sp. KACHI17</name>
    <dbReference type="NCBI Taxonomy" id="1751071"/>
    <lineage>
        <taxon>Bacteria</taxon>
        <taxon>Pseudomonadati</taxon>
        <taxon>Bacteroidota</taxon>
        <taxon>Chitinophagia</taxon>
        <taxon>Chitinophagales</taxon>
        <taxon>Chitinophagaceae</taxon>
        <taxon>Sediminibacterium</taxon>
    </lineage>
</organism>
<evidence type="ECO:0000256" key="2">
    <source>
        <dbReference type="ARBA" id="ARBA00013064"/>
    </source>
</evidence>
<accession>A0AAT9GIF7</accession>
<reference evidence="7" key="1">
    <citation type="submission" date="2024-02" db="EMBL/GenBank/DDBJ databases">
        <title>Sediminibacterium planktonica sp. nov. and Sediminibacterium longus sp. nov., isolated from surface lake and river water.</title>
        <authorList>
            <person name="Watanabe K."/>
            <person name="Takemine S."/>
            <person name="Ishii Y."/>
            <person name="Ogata Y."/>
            <person name="Shindo C."/>
            <person name="Suda W."/>
        </authorList>
    </citation>
    <scope>NUCLEOTIDE SEQUENCE</scope>
    <source>
        <strain evidence="7">KACHI17</strain>
    </source>
</reference>
<evidence type="ECO:0000256" key="3">
    <source>
        <dbReference type="ARBA" id="ARBA00022801"/>
    </source>
</evidence>
<evidence type="ECO:0000313" key="7">
    <source>
        <dbReference type="EMBL" id="BFG70451.1"/>
    </source>
</evidence>
<keyword evidence="3" id="KW-0378">Hydrolase</keyword>
<evidence type="ECO:0000256" key="1">
    <source>
        <dbReference type="ARBA" id="ARBA00011063"/>
    </source>
</evidence>
<proteinExistence type="inferred from homology"/>
<name>A0AAT9GIF7_9BACT</name>
<dbReference type="PANTHER" id="PTHR11717">
    <property type="entry name" value="LOW MOLECULAR WEIGHT PROTEIN TYROSINE PHOSPHATASE"/>
    <property type="match status" value="1"/>
</dbReference>
<dbReference type="RefSeq" id="WP_353550729.1">
    <property type="nucleotide sequence ID" value="NZ_AP029612.1"/>
</dbReference>
<dbReference type="CDD" id="cd16343">
    <property type="entry name" value="LMWPTP"/>
    <property type="match status" value="1"/>
</dbReference>
<sequence length="154" mass="17671">MKVLMVCLGNICRSPLAEGILQQKAREAGLNWHVDSAGTGGYHIGEPPHQLSQKVAKVNGIDIGHQRCRQFHADDMERFDLIYVMDHHNYRDVQTLSGPKWNESKTRLILSEIDNSNDPVPDPWYGTEKDYHHVFALLSKACDRIIQKYNQFNK</sequence>
<keyword evidence="4" id="KW-0904">Protein phosphatase</keyword>
<evidence type="ECO:0000256" key="5">
    <source>
        <dbReference type="PIRSR" id="PIRSR617867-1"/>
    </source>
</evidence>
<dbReference type="Gene3D" id="3.40.50.2300">
    <property type="match status" value="1"/>
</dbReference>
<dbReference type="EC" id="3.1.3.48" evidence="2"/>
<evidence type="ECO:0000256" key="4">
    <source>
        <dbReference type="ARBA" id="ARBA00022912"/>
    </source>
</evidence>
<gene>
    <name evidence="7" type="ORF">KACHI17_13320</name>
</gene>
<dbReference type="InterPro" id="IPR036196">
    <property type="entry name" value="Ptyr_pPase_sf"/>
</dbReference>
<dbReference type="EMBL" id="AP029612">
    <property type="protein sequence ID" value="BFG70451.1"/>
    <property type="molecule type" value="Genomic_DNA"/>
</dbReference>
<dbReference type="InterPro" id="IPR023485">
    <property type="entry name" value="Ptyr_pPase"/>
</dbReference>
<evidence type="ECO:0000259" key="6">
    <source>
        <dbReference type="SMART" id="SM00226"/>
    </source>
</evidence>
<dbReference type="GO" id="GO:0004725">
    <property type="term" value="F:protein tyrosine phosphatase activity"/>
    <property type="evidence" value="ECO:0007669"/>
    <property type="project" value="UniProtKB-EC"/>
</dbReference>
<feature type="active site" description="Nucleophile" evidence="5">
    <location>
        <position position="7"/>
    </location>
</feature>
<feature type="domain" description="Phosphotyrosine protein phosphatase I" evidence="6">
    <location>
        <begin position="1"/>
        <end position="148"/>
    </location>
</feature>
<dbReference type="SMART" id="SM00226">
    <property type="entry name" value="LMWPc"/>
    <property type="match status" value="1"/>
</dbReference>
<dbReference type="InterPro" id="IPR050438">
    <property type="entry name" value="LMW_PTPase"/>
</dbReference>
<protein>
    <recommendedName>
        <fullName evidence="2">protein-tyrosine-phosphatase</fullName>
        <ecNumber evidence="2">3.1.3.48</ecNumber>
    </recommendedName>
</protein>
<feature type="active site" description="Nucleophile" evidence="5">
    <location>
        <position position="13"/>
    </location>
</feature>
<dbReference type="PRINTS" id="PR00719">
    <property type="entry name" value="LMWPTPASE"/>
</dbReference>
<dbReference type="PANTHER" id="PTHR11717:SF7">
    <property type="entry name" value="LOW MOLECULAR WEIGHT PHOSPHOTYROSINE PROTEIN PHOSPHATASE"/>
    <property type="match status" value="1"/>
</dbReference>
<dbReference type="AlphaFoldDB" id="A0AAT9GIF7"/>
<feature type="active site" description="Proton donor" evidence="5">
    <location>
        <position position="122"/>
    </location>
</feature>